<dbReference type="Proteomes" id="UP000193719">
    <property type="component" value="Unassembled WGS sequence"/>
</dbReference>
<organism evidence="2 3">
    <name type="scientific">Piromyces finnis</name>
    <dbReference type="NCBI Taxonomy" id="1754191"/>
    <lineage>
        <taxon>Eukaryota</taxon>
        <taxon>Fungi</taxon>
        <taxon>Fungi incertae sedis</taxon>
        <taxon>Chytridiomycota</taxon>
        <taxon>Chytridiomycota incertae sedis</taxon>
        <taxon>Neocallimastigomycetes</taxon>
        <taxon>Neocallimastigales</taxon>
        <taxon>Neocallimastigaceae</taxon>
        <taxon>Piromyces</taxon>
    </lineage>
</organism>
<protein>
    <submittedName>
        <fullName evidence="2">Uncharacterized protein</fullName>
    </submittedName>
</protein>
<keyword evidence="1" id="KW-0175">Coiled coil</keyword>
<feature type="coiled-coil region" evidence="1">
    <location>
        <begin position="71"/>
        <end position="119"/>
    </location>
</feature>
<dbReference type="OrthoDB" id="2142771at2759"/>
<feature type="coiled-coil region" evidence="1">
    <location>
        <begin position="372"/>
        <end position="413"/>
    </location>
</feature>
<evidence type="ECO:0000313" key="3">
    <source>
        <dbReference type="Proteomes" id="UP000193719"/>
    </source>
</evidence>
<accession>A0A1Y1V0F4</accession>
<reference evidence="2 3" key="1">
    <citation type="submission" date="2016-08" db="EMBL/GenBank/DDBJ databases">
        <title>Genomes of anaerobic fungi encode conserved fungal cellulosomes for biomass hydrolysis.</title>
        <authorList>
            <consortium name="DOE Joint Genome Institute"/>
            <person name="Haitjema C.H."/>
            <person name="Gilmore S.P."/>
            <person name="Henske J.K."/>
            <person name="Solomon K.V."/>
            <person name="De Groot R."/>
            <person name="Kuo A."/>
            <person name="Mondo S.J."/>
            <person name="Salamov A.A."/>
            <person name="Labutti K."/>
            <person name="Zhao Z."/>
            <person name="Chiniquy J."/>
            <person name="Barry K."/>
            <person name="Brewer H.M."/>
            <person name="Purvine S.O."/>
            <person name="Wright A.T."/>
            <person name="Boxma B."/>
            <person name="Van Alen T."/>
            <person name="Hackstein J.H."/>
            <person name="Baker S.E."/>
            <person name="Grigoriev I.V."/>
            <person name="O'Malley M.A."/>
        </authorList>
    </citation>
    <scope>NUCLEOTIDE SEQUENCE [LARGE SCALE GENOMIC DNA]</scope>
    <source>
        <strain evidence="3">finn</strain>
    </source>
</reference>
<feature type="coiled-coil region" evidence="1">
    <location>
        <begin position="145"/>
        <end position="179"/>
    </location>
</feature>
<comment type="caution">
    <text evidence="2">The sequence shown here is derived from an EMBL/GenBank/DDBJ whole genome shotgun (WGS) entry which is preliminary data.</text>
</comment>
<sequence>MPYSIPSSSASSVSDLSDIENDYANLSTLSSTKLGKRRRSFHTDKKASLKRNLRLNKRRSFLNFFFKCHNCEEYQKIVLEQDVENEKLKKELDLLDENIKDVKDQLASAEQVNTVLKEKIGLLHQMNDNLKFEKETEKTKVNEKINEQESLNDTLILANEKLREDIKKQALKIECLEKCKITLQESVNEYYNKILKLNVIYKNNQTEVNKKDSEGKVTAPSSEEAETELNVNLKEYIEQLTNETLEQRKTIQSNEILISELEEAEKVKKAMLESEESKNKIFVEQLNSTITKQKEKIEELEKTIERQTSIIQDLEKSLKMANSTIEKNKSLVSLTSVSSMSRSKRRRTIGGIGTSSSIADMSNEAPYLKLVVKAQEEQIRILTEQHEKDKIKIAEYQSQRKEHLRLINSLLEKAKV</sequence>
<proteinExistence type="predicted"/>
<name>A0A1Y1V0F4_9FUNG</name>
<gene>
    <name evidence="2" type="ORF">BCR36DRAFT_359675</name>
</gene>
<feature type="coiled-coil region" evidence="1">
    <location>
        <begin position="254"/>
        <end position="331"/>
    </location>
</feature>
<evidence type="ECO:0000256" key="1">
    <source>
        <dbReference type="SAM" id="Coils"/>
    </source>
</evidence>
<keyword evidence="3" id="KW-1185">Reference proteome</keyword>
<dbReference type="AlphaFoldDB" id="A0A1Y1V0F4"/>
<reference evidence="2 3" key="2">
    <citation type="submission" date="2016-08" db="EMBL/GenBank/DDBJ databases">
        <title>Pervasive Adenine N6-methylation of Active Genes in Fungi.</title>
        <authorList>
            <consortium name="DOE Joint Genome Institute"/>
            <person name="Mondo S.J."/>
            <person name="Dannebaum R.O."/>
            <person name="Kuo R.C."/>
            <person name="Labutti K."/>
            <person name="Haridas S."/>
            <person name="Kuo A."/>
            <person name="Salamov A."/>
            <person name="Ahrendt S.R."/>
            <person name="Lipzen A."/>
            <person name="Sullivan W."/>
            <person name="Andreopoulos W.B."/>
            <person name="Clum A."/>
            <person name="Lindquist E."/>
            <person name="Daum C."/>
            <person name="Ramamoorthy G.K."/>
            <person name="Gryganskyi A."/>
            <person name="Culley D."/>
            <person name="Magnuson J.K."/>
            <person name="James T.Y."/>
            <person name="O'Malley M.A."/>
            <person name="Stajich J.E."/>
            <person name="Spatafora J.W."/>
            <person name="Visel A."/>
            <person name="Grigoriev I.V."/>
        </authorList>
    </citation>
    <scope>NUCLEOTIDE SEQUENCE [LARGE SCALE GENOMIC DNA]</scope>
    <source>
        <strain evidence="3">finn</strain>
    </source>
</reference>
<dbReference type="EMBL" id="MCFH01000045">
    <property type="protein sequence ID" value="ORX44537.1"/>
    <property type="molecule type" value="Genomic_DNA"/>
</dbReference>
<evidence type="ECO:0000313" key="2">
    <source>
        <dbReference type="EMBL" id="ORX44537.1"/>
    </source>
</evidence>